<evidence type="ECO:0008006" key="3">
    <source>
        <dbReference type="Google" id="ProtNLM"/>
    </source>
</evidence>
<proteinExistence type="predicted"/>
<dbReference type="Proteomes" id="UP000094112">
    <property type="component" value="Unassembled WGS sequence"/>
</dbReference>
<evidence type="ECO:0000313" key="2">
    <source>
        <dbReference type="Proteomes" id="UP000094112"/>
    </source>
</evidence>
<dbReference type="Gene3D" id="1.20.1050.10">
    <property type="match status" value="1"/>
</dbReference>
<dbReference type="EMBL" id="KV454209">
    <property type="protein sequence ID" value="ODQ61385.1"/>
    <property type="molecule type" value="Genomic_DNA"/>
</dbReference>
<dbReference type="STRING" id="683960.A0A1E3P7J4"/>
<sequence>MVSLFKVPGPVKDLFDQFPLVQYPAVKQLTPETKSEILKRNYSYSASSSENPSQSTTSFKLGTYNVFQTEDNTFLATDPLCLSIELYLAIKNGIKLPKLNNDHTDQSRNSLFLLSHHSSSNGYLPIYIEEDSKRKSKRLIKDSQSINETLLTSVKSSSELMLITLVDNVIYDYWITSVLFNFSTDVQTQIFQFHDEPAQQRVNLWGLGNLLSQLVYRNGFDVRNPAIARQFQADAYSLITKQFRKYSRAVEFEKQRNYKEFLHAIENLQSILAKRNTRFFNGDVQPGLLDVKISSYVTLIIKFGENHDISKVLHNNSLLVEHAQAVIKYCS</sequence>
<dbReference type="SUPFAM" id="SSF47616">
    <property type="entry name" value="GST C-terminal domain-like"/>
    <property type="match status" value="1"/>
</dbReference>
<dbReference type="InterPro" id="IPR036282">
    <property type="entry name" value="Glutathione-S-Trfase_C_sf"/>
</dbReference>
<name>A0A1E3P7J4_WICAA</name>
<evidence type="ECO:0000313" key="1">
    <source>
        <dbReference type="EMBL" id="ODQ61385.1"/>
    </source>
</evidence>
<dbReference type="OrthoDB" id="198787at2759"/>
<dbReference type="AlphaFoldDB" id="A0A1E3P7J4"/>
<dbReference type="Pfam" id="PF10806">
    <property type="entry name" value="SAM35"/>
    <property type="match status" value="1"/>
</dbReference>
<dbReference type="InterPro" id="IPR021211">
    <property type="entry name" value="SAM35"/>
</dbReference>
<gene>
    <name evidence="1" type="ORF">WICANDRAFT_67969</name>
</gene>
<accession>A0A1E3P7J4</accession>
<reference evidence="1 2" key="1">
    <citation type="journal article" date="2016" name="Proc. Natl. Acad. Sci. U.S.A.">
        <title>Comparative genomics of biotechnologically important yeasts.</title>
        <authorList>
            <person name="Riley R."/>
            <person name="Haridas S."/>
            <person name="Wolfe K.H."/>
            <person name="Lopes M.R."/>
            <person name="Hittinger C.T."/>
            <person name="Goeker M."/>
            <person name="Salamov A.A."/>
            <person name="Wisecaver J.H."/>
            <person name="Long T.M."/>
            <person name="Calvey C.H."/>
            <person name="Aerts A.L."/>
            <person name="Barry K.W."/>
            <person name="Choi C."/>
            <person name="Clum A."/>
            <person name="Coughlan A.Y."/>
            <person name="Deshpande S."/>
            <person name="Douglass A.P."/>
            <person name="Hanson S.J."/>
            <person name="Klenk H.-P."/>
            <person name="LaButti K.M."/>
            <person name="Lapidus A."/>
            <person name="Lindquist E.A."/>
            <person name="Lipzen A.M."/>
            <person name="Meier-Kolthoff J.P."/>
            <person name="Ohm R.A."/>
            <person name="Otillar R.P."/>
            <person name="Pangilinan J.L."/>
            <person name="Peng Y."/>
            <person name="Rokas A."/>
            <person name="Rosa C.A."/>
            <person name="Scheuner C."/>
            <person name="Sibirny A.A."/>
            <person name="Slot J.C."/>
            <person name="Stielow J.B."/>
            <person name="Sun H."/>
            <person name="Kurtzman C.P."/>
            <person name="Blackwell M."/>
            <person name="Grigoriev I.V."/>
            <person name="Jeffries T.W."/>
        </authorList>
    </citation>
    <scope>NUCLEOTIDE SEQUENCE [LARGE SCALE GENOMIC DNA]</scope>
    <source>
        <strain evidence="2">ATCC 58044 / CBS 1984 / NCYC 433 / NRRL Y-366-8</strain>
    </source>
</reference>
<keyword evidence="2" id="KW-1185">Reference proteome</keyword>
<protein>
    <recommendedName>
        <fullName evidence="3">Sorting assembly machinery subunit</fullName>
    </recommendedName>
</protein>
<dbReference type="GeneID" id="30201353"/>
<dbReference type="RefSeq" id="XP_019040592.1">
    <property type="nucleotide sequence ID" value="XM_019184107.1"/>
</dbReference>
<organism evidence="1 2">
    <name type="scientific">Wickerhamomyces anomalus (strain ATCC 58044 / CBS 1984 / NCYC 433 / NRRL Y-366-8)</name>
    <name type="common">Yeast</name>
    <name type="synonym">Hansenula anomala</name>
    <dbReference type="NCBI Taxonomy" id="683960"/>
    <lineage>
        <taxon>Eukaryota</taxon>
        <taxon>Fungi</taxon>
        <taxon>Dikarya</taxon>
        <taxon>Ascomycota</taxon>
        <taxon>Saccharomycotina</taxon>
        <taxon>Saccharomycetes</taxon>
        <taxon>Phaffomycetales</taxon>
        <taxon>Wickerhamomycetaceae</taxon>
        <taxon>Wickerhamomyces</taxon>
    </lineage>
</organism>